<evidence type="ECO:0000313" key="2">
    <source>
        <dbReference type="Proteomes" id="UP000537126"/>
    </source>
</evidence>
<dbReference type="Proteomes" id="UP000537126">
    <property type="component" value="Unassembled WGS sequence"/>
</dbReference>
<dbReference type="AlphaFoldDB" id="A0A846MTX4"/>
<name>A0A846MTX4_9BACT</name>
<dbReference type="PANTHER" id="PTHR21180">
    <property type="entry name" value="ENDONUCLEASE/EXONUCLEASE/PHOSPHATASE FAMILY DOMAIN-CONTAINING PROTEIN 1"/>
    <property type="match status" value="1"/>
</dbReference>
<dbReference type="Gene3D" id="1.10.150.280">
    <property type="entry name" value="AF1531-like domain"/>
    <property type="match status" value="2"/>
</dbReference>
<accession>A0A846MTX4</accession>
<dbReference type="InterPro" id="IPR010994">
    <property type="entry name" value="RuvA_2-like"/>
</dbReference>
<dbReference type="EMBL" id="JAASRN010000005">
    <property type="protein sequence ID" value="NIK74677.1"/>
    <property type="molecule type" value="Genomic_DNA"/>
</dbReference>
<dbReference type="InterPro" id="IPR051675">
    <property type="entry name" value="Endo/Exo/Phosphatase_dom_1"/>
</dbReference>
<protein>
    <submittedName>
        <fullName evidence="1">Competence ComEA-like helix-hairpin-helix protein</fullName>
    </submittedName>
</protein>
<dbReference type="SUPFAM" id="SSF47781">
    <property type="entry name" value="RuvA domain 2-like"/>
    <property type="match status" value="3"/>
</dbReference>
<sequence>MNDAAMRPLIDFLHRQFLMHRRELYGMALLTLLLGLWLGSSQLATHFFSKTLPPLTPPLLDSLASTLPSDGGNVSVHNKAKKFPSPAQELFDFDPNTATLAEWQRLGAPQWLAQRIINYRNKGGYFYKKEDLQKIYGFPQGLYQALAPYIKINPSNKPNSSVESQTNAFIRPSYKEDKSPLIIELNTADTTALKQLRGIGSVYARRIVHYRELLGGFHSVEQLKEVYGLPEETYQSMLPFITIDTAQLRRIRINEADAETLARHPYLDKRKAKAMVAYRLQHGPFHSIDDLKKIKVLSEEEVNKLAPYLAF</sequence>
<gene>
    <name evidence="1" type="ORF">FHS56_002209</name>
</gene>
<dbReference type="PANTHER" id="PTHR21180:SF32">
    <property type="entry name" value="ENDONUCLEASE_EXONUCLEASE_PHOSPHATASE FAMILY DOMAIN-CONTAINING PROTEIN 1"/>
    <property type="match status" value="1"/>
</dbReference>
<dbReference type="GO" id="GO:0015627">
    <property type="term" value="C:type II protein secretion system complex"/>
    <property type="evidence" value="ECO:0007669"/>
    <property type="project" value="TreeGrafter"/>
</dbReference>
<dbReference type="GO" id="GO:0015628">
    <property type="term" value="P:protein secretion by the type II secretion system"/>
    <property type="evidence" value="ECO:0007669"/>
    <property type="project" value="TreeGrafter"/>
</dbReference>
<keyword evidence="2" id="KW-1185">Reference proteome</keyword>
<reference evidence="1 2" key="1">
    <citation type="submission" date="2020-03" db="EMBL/GenBank/DDBJ databases">
        <title>Genomic Encyclopedia of Type Strains, Phase IV (KMG-IV): sequencing the most valuable type-strain genomes for metagenomic binning, comparative biology and taxonomic classification.</title>
        <authorList>
            <person name="Goeker M."/>
        </authorList>
    </citation>
    <scope>NUCLEOTIDE SEQUENCE [LARGE SCALE GENOMIC DNA]</scope>
    <source>
        <strain evidence="1 2">DSM 5718</strain>
    </source>
</reference>
<comment type="caution">
    <text evidence="1">The sequence shown here is derived from an EMBL/GenBank/DDBJ whole genome shotgun (WGS) entry which is preliminary data.</text>
</comment>
<dbReference type="Pfam" id="PF12836">
    <property type="entry name" value="HHH_3"/>
    <property type="match status" value="3"/>
</dbReference>
<organism evidence="1 2">
    <name type="scientific">Thermonema lapsum</name>
    <dbReference type="NCBI Taxonomy" id="28195"/>
    <lineage>
        <taxon>Bacteria</taxon>
        <taxon>Pseudomonadati</taxon>
        <taxon>Bacteroidota</taxon>
        <taxon>Cytophagia</taxon>
        <taxon>Cytophagales</taxon>
        <taxon>Thermonemataceae</taxon>
        <taxon>Thermonema</taxon>
    </lineage>
</organism>
<proteinExistence type="predicted"/>
<evidence type="ECO:0000313" key="1">
    <source>
        <dbReference type="EMBL" id="NIK74677.1"/>
    </source>
</evidence>
<dbReference type="RefSeq" id="WP_166920680.1">
    <property type="nucleotide sequence ID" value="NZ_JAASRN010000005.1"/>
</dbReference>
<dbReference type="Gene3D" id="1.10.150.320">
    <property type="entry name" value="Photosystem II 12 kDa extrinsic protein"/>
    <property type="match status" value="1"/>
</dbReference>